<reference evidence="2 3" key="1">
    <citation type="submission" date="2024-02" db="EMBL/GenBank/DDBJ databases">
        <authorList>
            <person name="Chen Y."/>
            <person name="Shah S."/>
            <person name="Dougan E. K."/>
            <person name="Thang M."/>
            <person name="Chan C."/>
        </authorList>
    </citation>
    <scope>NUCLEOTIDE SEQUENCE [LARGE SCALE GENOMIC DNA]</scope>
</reference>
<feature type="region of interest" description="Disordered" evidence="1">
    <location>
        <begin position="41"/>
        <end position="68"/>
    </location>
</feature>
<accession>A0ABP0HTZ1</accession>
<gene>
    <name evidence="2" type="ORF">SCF082_LOCUS3254</name>
</gene>
<organism evidence="2 3">
    <name type="scientific">Durusdinium trenchii</name>
    <dbReference type="NCBI Taxonomy" id="1381693"/>
    <lineage>
        <taxon>Eukaryota</taxon>
        <taxon>Sar</taxon>
        <taxon>Alveolata</taxon>
        <taxon>Dinophyceae</taxon>
        <taxon>Suessiales</taxon>
        <taxon>Symbiodiniaceae</taxon>
        <taxon>Durusdinium</taxon>
    </lineage>
</organism>
<name>A0ABP0HTZ1_9DINO</name>
<proteinExistence type="predicted"/>
<keyword evidence="3" id="KW-1185">Reference proteome</keyword>
<evidence type="ECO:0000313" key="3">
    <source>
        <dbReference type="Proteomes" id="UP001642464"/>
    </source>
</evidence>
<dbReference type="Proteomes" id="UP001642464">
    <property type="component" value="Unassembled WGS sequence"/>
</dbReference>
<sequence length="147" mass="16420">MGCAASVQTVSFSKVMPTDEAPVASDMLPNVSHQHQLNEGLPALRSAKGTQPTDARHDQESHTHQRRVLEASQVKLQISEQDQVEFDDSKLGSFQSWEPPEDEIPHNQCLPPVRYEHEMNAIRVLRFSTSAILGILGISKLLLNKLR</sequence>
<evidence type="ECO:0000313" key="2">
    <source>
        <dbReference type="EMBL" id="CAK8992874.1"/>
    </source>
</evidence>
<protein>
    <submittedName>
        <fullName evidence="2">Uncharacterized protein</fullName>
    </submittedName>
</protein>
<comment type="caution">
    <text evidence="2">The sequence shown here is derived from an EMBL/GenBank/DDBJ whole genome shotgun (WGS) entry which is preliminary data.</text>
</comment>
<evidence type="ECO:0000256" key="1">
    <source>
        <dbReference type="SAM" id="MobiDB-lite"/>
    </source>
</evidence>
<feature type="compositionally biased region" description="Basic and acidic residues" evidence="1">
    <location>
        <begin position="54"/>
        <end position="68"/>
    </location>
</feature>
<dbReference type="EMBL" id="CAXAMM010001665">
    <property type="protein sequence ID" value="CAK8992874.1"/>
    <property type="molecule type" value="Genomic_DNA"/>
</dbReference>